<evidence type="ECO:0000256" key="4">
    <source>
        <dbReference type="ARBA" id="ARBA00030273"/>
    </source>
</evidence>
<keyword evidence="10" id="KW-1185">Reference proteome</keyword>
<dbReference type="PANTHER" id="PTHR42799:SF2">
    <property type="entry name" value="MITOCHONDRIAL PEPTIDE METHIONINE SULFOXIDE REDUCTASE"/>
    <property type="match status" value="1"/>
</dbReference>
<sequence>MGGMLRMISKEEALPGRSSEMPIADKHFVLGTPMKGPWPEGSDMFVFANGCFWGSEKGVWRLPGGGIISTAVGYAAGFTPNPSYQEACSGLTGSTEAVQVVFDPEKIGLVDILRWFWQAHDPTQGMGQGNDRGTQYRSGLYYFNEEQKEIFEASKKAYETALQQAGRGRGQVTTEIASADDFPDGKVFYYAEDYHQQYLAKPGARPYCSAQPQVVDLPAFETWCPEHLQEKYKPKLSEDFWAQHGPQPHCVIMSPNEPIAWP</sequence>
<evidence type="ECO:0000256" key="2">
    <source>
        <dbReference type="ARBA" id="ARBA00012502"/>
    </source>
</evidence>
<evidence type="ECO:0000313" key="10">
    <source>
        <dbReference type="Proteomes" id="UP000649617"/>
    </source>
</evidence>
<keyword evidence="3" id="KW-0560">Oxidoreductase</keyword>
<dbReference type="OrthoDB" id="77405at2759"/>
<feature type="domain" description="Peptide methionine sulphoxide reductase MsrA" evidence="8">
    <location>
        <begin position="46"/>
        <end position="208"/>
    </location>
</feature>
<dbReference type="InterPro" id="IPR050162">
    <property type="entry name" value="MsrA_MetSO_reductase"/>
</dbReference>
<evidence type="ECO:0000256" key="3">
    <source>
        <dbReference type="ARBA" id="ARBA00023002"/>
    </source>
</evidence>
<proteinExistence type="inferred from homology"/>
<evidence type="ECO:0000256" key="6">
    <source>
        <dbReference type="ARBA" id="ARBA00047806"/>
    </source>
</evidence>
<gene>
    <name evidence="9" type="primary">msrA</name>
    <name evidence="9" type="ORF">SPIL2461_LOCUS15549</name>
</gene>
<evidence type="ECO:0000259" key="8">
    <source>
        <dbReference type="Pfam" id="PF01625"/>
    </source>
</evidence>
<dbReference type="SUPFAM" id="SSF55068">
    <property type="entry name" value="Peptide methionine sulfoxide reductase"/>
    <property type="match status" value="1"/>
</dbReference>
<dbReference type="Proteomes" id="UP000649617">
    <property type="component" value="Unassembled WGS sequence"/>
</dbReference>
<accession>A0A812US47</accession>
<dbReference type="EC" id="1.8.4.11" evidence="2"/>
<dbReference type="GO" id="GO:0005737">
    <property type="term" value="C:cytoplasm"/>
    <property type="evidence" value="ECO:0007669"/>
    <property type="project" value="TreeGrafter"/>
</dbReference>
<comment type="catalytic activity">
    <reaction evidence="7">
        <text>[thioredoxin]-disulfide + L-methionine + H2O = L-methionine (S)-S-oxide + [thioredoxin]-dithiol</text>
        <dbReference type="Rhea" id="RHEA:19993"/>
        <dbReference type="Rhea" id="RHEA-COMP:10698"/>
        <dbReference type="Rhea" id="RHEA-COMP:10700"/>
        <dbReference type="ChEBI" id="CHEBI:15377"/>
        <dbReference type="ChEBI" id="CHEBI:29950"/>
        <dbReference type="ChEBI" id="CHEBI:50058"/>
        <dbReference type="ChEBI" id="CHEBI:57844"/>
        <dbReference type="ChEBI" id="CHEBI:58772"/>
        <dbReference type="EC" id="1.8.4.11"/>
    </reaction>
</comment>
<comment type="catalytic activity">
    <reaction evidence="6">
        <text>L-methionyl-[protein] + [thioredoxin]-disulfide + H2O = L-methionyl-(S)-S-oxide-[protein] + [thioredoxin]-dithiol</text>
        <dbReference type="Rhea" id="RHEA:14217"/>
        <dbReference type="Rhea" id="RHEA-COMP:10698"/>
        <dbReference type="Rhea" id="RHEA-COMP:10700"/>
        <dbReference type="Rhea" id="RHEA-COMP:12313"/>
        <dbReference type="Rhea" id="RHEA-COMP:12315"/>
        <dbReference type="ChEBI" id="CHEBI:15377"/>
        <dbReference type="ChEBI" id="CHEBI:16044"/>
        <dbReference type="ChEBI" id="CHEBI:29950"/>
        <dbReference type="ChEBI" id="CHEBI:44120"/>
        <dbReference type="ChEBI" id="CHEBI:50058"/>
        <dbReference type="EC" id="1.8.4.11"/>
    </reaction>
</comment>
<dbReference type="NCBIfam" id="TIGR00401">
    <property type="entry name" value="msrA"/>
    <property type="match status" value="1"/>
</dbReference>
<dbReference type="GO" id="GO:0008113">
    <property type="term" value="F:peptide-methionine (S)-S-oxide reductase activity"/>
    <property type="evidence" value="ECO:0007669"/>
    <property type="project" value="UniProtKB-EC"/>
</dbReference>
<dbReference type="InterPro" id="IPR036509">
    <property type="entry name" value="Met_Sox_Rdtase_MsrA_sf"/>
</dbReference>
<dbReference type="Gene3D" id="3.30.1060.10">
    <property type="entry name" value="Peptide methionine sulphoxide reductase MsrA"/>
    <property type="match status" value="1"/>
</dbReference>
<evidence type="ECO:0000256" key="5">
    <source>
        <dbReference type="ARBA" id="ARBA00030643"/>
    </source>
</evidence>
<evidence type="ECO:0000256" key="7">
    <source>
        <dbReference type="ARBA" id="ARBA00048782"/>
    </source>
</evidence>
<reference evidence="9" key="1">
    <citation type="submission" date="2021-02" db="EMBL/GenBank/DDBJ databases">
        <authorList>
            <person name="Dougan E. K."/>
            <person name="Rhodes N."/>
            <person name="Thang M."/>
            <person name="Chan C."/>
        </authorList>
    </citation>
    <scope>NUCLEOTIDE SEQUENCE</scope>
</reference>
<dbReference type="GO" id="GO:0034599">
    <property type="term" value="P:cellular response to oxidative stress"/>
    <property type="evidence" value="ECO:0007669"/>
    <property type="project" value="TreeGrafter"/>
</dbReference>
<evidence type="ECO:0000256" key="1">
    <source>
        <dbReference type="ARBA" id="ARBA00005591"/>
    </source>
</evidence>
<dbReference type="EMBL" id="CAJNIZ010038513">
    <property type="protein sequence ID" value="CAE7578974.1"/>
    <property type="molecule type" value="Genomic_DNA"/>
</dbReference>
<dbReference type="HAMAP" id="MF_01401">
    <property type="entry name" value="MsrA"/>
    <property type="match status" value="1"/>
</dbReference>
<comment type="similarity">
    <text evidence="1">Belongs to the MsrA Met sulfoxide reductase family.</text>
</comment>
<name>A0A812US47_SYMPI</name>
<protein>
    <recommendedName>
        <fullName evidence="2">peptide-methionine (S)-S-oxide reductase</fullName>
        <ecNumber evidence="2">1.8.4.11</ecNumber>
    </recommendedName>
    <alternativeName>
        <fullName evidence="5">Peptide-methionine (S)-S-oxide reductase</fullName>
    </alternativeName>
    <alternativeName>
        <fullName evidence="4">Protein-methionine-S-oxide reductase</fullName>
    </alternativeName>
</protein>
<evidence type="ECO:0000313" key="9">
    <source>
        <dbReference type="EMBL" id="CAE7578974.1"/>
    </source>
</evidence>
<dbReference type="InterPro" id="IPR002569">
    <property type="entry name" value="Met_Sox_Rdtase_MsrA_dom"/>
</dbReference>
<organism evidence="9 10">
    <name type="scientific">Symbiodinium pilosum</name>
    <name type="common">Dinoflagellate</name>
    <dbReference type="NCBI Taxonomy" id="2952"/>
    <lineage>
        <taxon>Eukaryota</taxon>
        <taxon>Sar</taxon>
        <taxon>Alveolata</taxon>
        <taxon>Dinophyceae</taxon>
        <taxon>Suessiales</taxon>
        <taxon>Symbiodiniaceae</taxon>
        <taxon>Symbiodinium</taxon>
    </lineage>
</organism>
<dbReference type="PANTHER" id="PTHR42799">
    <property type="entry name" value="MITOCHONDRIAL PEPTIDE METHIONINE SULFOXIDE REDUCTASE"/>
    <property type="match status" value="1"/>
</dbReference>
<comment type="caution">
    <text evidence="9">The sequence shown here is derived from an EMBL/GenBank/DDBJ whole genome shotgun (WGS) entry which is preliminary data.</text>
</comment>
<dbReference type="Pfam" id="PF01625">
    <property type="entry name" value="PMSR"/>
    <property type="match status" value="1"/>
</dbReference>
<dbReference type="AlphaFoldDB" id="A0A812US47"/>